<sequence>MKGNNRRGNNRKENNPTPGRNESYIRMLEASAKIQYNIAAILEAKAYEADKAKSWICSNLHPSRYKSPDELHKQTLDIHDTIVEVIDGITKMEQGLARNLKIVLGGGENDSEGYNDMFEDDGDQ</sequence>
<keyword evidence="3" id="KW-1185">Reference proteome</keyword>
<dbReference type="OrthoDB" id="2664174at2"/>
<dbReference type="EMBL" id="QMFB01000003">
    <property type="protein sequence ID" value="RAV22066.1"/>
    <property type="molecule type" value="Genomic_DNA"/>
</dbReference>
<dbReference type="AlphaFoldDB" id="A0A329MRU0"/>
<feature type="region of interest" description="Disordered" evidence="1">
    <location>
        <begin position="1"/>
        <end position="22"/>
    </location>
</feature>
<keyword evidence="2" id="KW-0540">Nuclease</keyword>
<evidence type="ECO:0000313" key="3">
    <source>
        <dbReference type="Proteomes" id="UP000250369"/>
    </source>
</evidence>
<evidence type="ECO:0000313" key="2">
    <source>
        <dbReference type="EMBL" id="RAV22066.1"/>
    </source>
</evidence>
<keyword evidence="2" id="KW-0378">Hydrolase</keyword>
<evidence type="ECO:0000256" key="1">
    <source>
        <dbReference type="SAM" id="MobiDB-lite"/>
    </source>
</evidence>
<gene>
    <name evidence="2" type="ORF">DQG23_08515</name>
</gene>
<protein>
    <submittedName>
        <fullName evidence="2">Restriction endonuclease subunit S</fullName>
    </submittedName>
</protein>
<proteinExistence type="predicted"/>
<keyword evidence="2" id="KW-0255">Endonuclease</keyword>
<dbReference type="GO" id="GO:0004519">
    <property type="term" value="F:endonuclease activity"/>
    <property type="evidence" value="ECO:0007669"/>
    <property type="project" value="UniProtKB-KW"/>
</dbReference>
<reference evidence="2 3" key="1">
    <citation type="journal article" date="2009" name="Int. J. Syst. Evol. Microbiol.">
        <title>Paenibacillus contaminans sp. nov., isolated from a contaminated laboratory plate.</title>
        <authorList>
            <person name="Chou J.H."/>
            <person name="Lee J.H."/>
            <person name="Lin M.C."/>
            <person name="Chang P.S."/>
            <person name="Arun A.B."/>
            <person name="Young C.C."/>
            <person name="Chen W.M."/>
        </authorList>
    </citation>
    <scope>NUCLEOTIDE SEQUENCE [LARGE SCALE GENOMIC DNA]</scope>
    <source>
        <strain evidence="2 3">CKOBP-6</strain>
    </source>
</reference>
<comment type="caution">
    <text evidence="2">The sequence shown here is derived from an EMBL/GenBank/DDBJ whole genome shotgun (WGS) entry which is preliminary data.</text>
</comment>
<name>A0A329MRU0_9BACL</name>
<dbReference type="RefSeq" id="WP_113030375.1">
    <property type="nucleotide sequence ID" value="NZ_QMFB01000003.1"/>
</dbReference>
<dbReference type="InterPro" id="IPR058705">
    <property type="entry name" value="A_ENA"/>
</dbReference>
<dbReference type="Pfam" id="PF26595">
    <property type="entry name" value="A_ENA"/>
    <property type="match status" value="1"/>
</dbReference>
<organism evidence="2 3">
    <name type="scientific">Paenibacillus contaminans</name>
    <dbReference type="NCBI Taxonomy" id="450362"/>
    <lineage>
        <taxon>Bacteria</taxon>
        <taxon>Bacillati</taxon>
        <taxon>Bacillota</taxon>
        <taxon>Bacilli</taxon>
        <taxon>Bacillales</taxon>
        <taxon>Paenibacillaceae</taxon>
        <taxon>Paenibacillus</taxon>
    </lineage>
</organism>
<dbReference type="Proteomes" id="UP000250369">
    <property type="component" value="Unassembled WGS sequence"/>
</dbReference>
<accession>A0A329MRU0</accession>